<evidence type="ECO:0000313" key="2">
    <source>
        <dbReference type="EMBL" id="NVD42093.1"/>
    </source>
</evidence>
<evidence type="ECO:0000313" key="3">
    <source>
        <dbReference type="Proteomes" id="UP000520198"/>
    </source>
</evidence>
<feature type="region of interest" description="Disordered" evidence="1">
    <location>
        <begin position="277"/>
        <end position="298"/>
    </location>
</feature>
<reference evidence="2 3" key="1">
    <citation type="submission" date="2020-06" db="EMBL/GenBank/DDBJ databases">
        <authorList>
            <person name="Grouzdev D.S."/>
        </authorList>
    </citation>
    <scope>NUCLEOTIDE SEQUENCE [LARGE SCALE GENOMIC DNA]</scope>
    <source>
        <strain evidence="2 3">HO-A22</strain>
    </source>
</reference>
<dbReference type="InterPro" id="IPR031482">
    <property type="entry name" value="CBP_BcsN"/>
</dbReference>
<dbReference type="Pfam" id="PF17038">
    <property type="entry name" value="CBP_BcsN"/>
    <property type="match status" value="1"/>
</dbReference>
<protein>
    <submittedName>
        <fullName evidence="2">Cellulose biosynthesis protein BcsN</fullName>
    </submittedName>
</protein>
<comment type="caution">
    <text evidence="2">The sequence shown here is derived from an EMBL/GenBank/DDBJ whole genome shotgun (WGS) entry which is preliminary data.</text>
</comment>
<dbReference type="EMBL" id="JABWDU010000008">
    <property type="protein sequence ID" value="NVD42093.1"/>
    <property type="molecule type" value="Genomic_DNA"/>
</dbReference>
<proteinExistence type="predicted"/>
<dbReference type="AlphaFoldDB" id="A0A7Y6UQW9"/>
<gene>
    <name evidence="2" type="primary">bcsN</name>
    <name evidence="2" type="ORF">HT585_24810</name>
</gene>
<accession>A0A7Y6UQW9</accession>
<keyword evidence="3" id="KW-1185">Reference proteome</keyword>
<organism evidence="2 3">
    <name type="scientific">Ensifer oleiphilus</name>
    <dbReference type="NCBI Taxonomy" id="2742698"/>
    <lineage>
        <taxon>Bacteria</taxon>
        <taxon>Pseudomonadati</taxon>
        <taxon>Pseudomonadota</taxon>
        <taxon>Alphaproteobacteria</taxon>
        <taxon>Hyphomicrobiales</taxon>
        <taxon>Rhizobiaceae</taxon>
        <taxon>Sinorhizobium/Ensifer group</taxon>
        <taxon>Ensifer</taxon>
    </lineage>
</organism>
<name>A0A7Y6UQW9_9HYPH</name>
<sequence length="325" mass="34424">MAGRFFSKRFGARSERSAAAVWLRGAVAFAAVFAAGALVSGCSTHNDVGTPTNAVIVPAENALILPPPGGPAVLNVVERRKTNAIEQDIYLFTSASTPGQNVLRVQFFGPMEARFDQQKTSGYVAVRSSEMMRQARRALPGVALAQSSDFLQNNYGPFGYAYGRGRGDDACIFAWQQIRGAENHRSRLNGYGTIQIRFRYCAVGASENELLAPVYGYTITGTFGDPAWNPYGAPPPLEAGIGRVGNPIYRKEPAPADIRPATVMTAPAPVRRTVRVEQPVRQQPAAVPATANSVPLPEPGGVAKTGATVIVPPPACDAPAGGNCP</sequence>
<evidence type="ECO:0000256" key="1">
    <source>
        <dbReference type="SAM" id="MobiDB-lite"/>
    </source>
</evidence>
<dbReference type="Proteomes" id="UP000520198">
    <property type="component" value="Unassembled WGS sequence"/>
</dbReference>